<accession>A0ABX7R0E8</accession>
<gene>
    <name evidence="1" type="ORF">JYB85_14955</name>
</gene>
<dbReference type="EMBL" id="CP071502">
    <property type="protein sequence ID" value="QSX36568.1"/>
    <property type="molecule type" value="Genomic_DNA"/>
</dbReference>
<dbReference type="SUPFAM" id="SSF55331">
    <property type="entry name" value="Tautomerase/MIF"/>
    <property type="match status" value="1"/>
</dbReference>
<dbReference type="CDD" id="cd00580">
    <property type="entry name" value="CHMI"/>
    <property type="match status" value="1"/>
</dbReference>
<dbReference type="Pfam" id="PF02962">
    <property type="entry name" value="CHMI"/>
    <property type="match status" value="1"/>
</dbReference>
<dbReference type="RefSeq" id="WP_207379925.1">
    <property type="nucleotide sequence ID" value="NZ_CP071502.1"/>
</dbReference>
<evidence type="ECO:0000313" key="2">
    <source>
        <dbReference type="Proteomes" id="UP000663207"/>
    </source>
</evidence>
<dbReference type="Proteomes" id="UP000663207">
    <property type="component" value="Chromosome"/>
</dbReference>
<dbReference type="InterPro" id="IPR004220">
    <property type="entry name" value="5-COMe_2-OHmuconate_Isoase"/>
</dbReference>
<dbReference type="InterPro" id="IPR014347">
    <property type="entry name" value="Tautomerase/MIF_sf"/>
</dbReference>
<organism evidence="1 2">
    <name type="scientific">Shewanella sedimentimangrovi</name>
    <dbReference type="NCBI Taxonomy" id="2814293"/>
    <lineage>
        <taxon>Bacteria</taxon>
        <taxon>Pseudomonadati</taxon>
        <taxon>Pseudomonadota</taxon>
        <taxon>Gammaproteobacteria</taxon>
        <taxon>Alteromonadales</taxon>
        <taxon>Shewanellaceae</taxon>
        <taxon>Shewanella</taxon>
    </lineage>
</organism>
<reference evidence="1 2" key="1">
    <citation type="submission" date="2021-03" db="EMBL/GenBank/DDBJ databases">
        <title>Novel species identification of genus Shewanella.</title>
        <authorList>
            <person name="Liu G."/>
            <person name="Zhang Q."/>
        </authorList>
    </citation>
    <scope>NUCLEOTIDE SEQUENCE [LARGE SCALE GENOMIC DNA]</scope>
    <source>
        <strain evidence="1 2">FJAT-52962</strain>
    </source>
</reference>
<dbReference type="PANTHER" id="PTHR37950">
    <property type="entry name" value="4-HYDROXYPHENYLACETATE CATABOLISM PROTEIN"/>
    <property type="match status" value="1"/>
</dbReference>
<dbReference type="PANTHER" id="PTHR37950:SF1">
    <property type="entry name" value="4-HYDROXYPHENYLACETATE CATABOLISM PROTEIN"/>
    <property type="match status" value="1"/>
</dbReference>
<keyword evidence="2" id="KW-1185">Reference proteome</keyword>
<evidence type="ECO:0000313" key="1">
    <source>
        <dbReference type="EMBL" id="QSX36568.1"/>
    </source>
</evidence>
<proteinExistence type="predicted"/>
<dbReference type="Gene3D" id="3.30.429.10">
    <property type="entry name" value="Macrophage Migration Inhibitory Factor"/>
    <property type="match status" value="1"/>
</dbReference>
<protein>
    <submittedName>
        <fullName evidence="1">5-carboxymethyl-2-hydroxymuconate Delta-isomerase</fullName>
    </submittedName>
</protein>
<name>A0ABX7R0E8_9GAMM</name>
<sequence>MPHFVVDCAHEVLSFQDEEYINEQLFLVASASGLFDDNDIKVRVNPFKTYSVGNQRQHFIHVFANVMEGRTTEQKANLSKAIVTRLTELFPQVPYIAVNIRDFERATYCNRDML</sequence>